<dbReference type="CDD" id="cd00534">
    <property type="entry name" value="DHNA_DHNTPE"/>
    <property type="match status" value="1"/>
</dbReference>
<dbReference type="InterPro" id="IPR006157">
    <property type="entry name" value="FolB_dom"/>
</dbReference>
<comment type="pathway">
    <text evidence="2 8">Cofactor biosynthesis; tetrahydrofolate biosynthesis; 2-amino-4-hydroxy-6-hydroxymethyl-7,8-dihydropteridine diphosphate from 7,8-dihydroneopterin triphosphate: step 3/4.</text>
</comment>
<keyword evidence="5 8" id="KW-0456">Lyase</keyword>
<dbReference type="Proteomes" id="UP000001058">
    <property type="component" value="Unassembled WGS sequence"/>
</dbReference>
<comment type="function">
    <text evidence="6">Catalyzes the conversion of 7,8-dihydroneopterin into 6-hydroxymethyl-7,8-dihydropterin, a biosynthetic precursor of the vitamin tetrahydrofolate. Can use L-threo-dihydroneopterin and D-erythro-dihydroneopterin as substrates for the formation of 6-hydroxymethyldihydropterin, but it can also catalyze the epimerization of carbon 2' of dihydroneopterin and dihydromonapterin.</text>
</comment>
<dbReference type="NCBIfam" id="TIGR00525">
    <property type="entry name" value="folB"/>
    <property type="match status" value="1"/>
</dbReference>
<dbReference type="EMBL" id="GL378340">
    <property type="protein sequence ID" value="EFJ48393.1"/>
    <property type="molecule type" value="Genomic_DNA"/>
</dbReference>
<dbReference type="PANTHER" id="PTHR42844">
    <property type="entry name" value="DIHYDRONEOPTERIN ALDOLASE 1-RELATED"/>
    <property type="match status" value="1"/>
</dbReference>
<feature type="domain" description="Dihydroneopterin aldolase/epimerase" evidence="9">
    <location>
        <begin position="61"/>
        <end position="175"/>
    </location>
</feature>
<dbReference type="FunCoup" id="D8TW01">
    <property type="interactions" value="232"/>
</dbReference>
<organism evidence="11">
    <name type="scientific">Volvox carteri f. nagariensis</name>
    <dbReference type="NCBI Taxonomy" id="3068"/>
    <lineage>
        <taxon>Eukaryota</taxon>
        <taxon>Viridiplantae</taxon>
        <taxon>Chlorophyta</taxon>
        <taxon>core chlorophytes</taxon>
        <taxon>Chlorophyceae</taxon>
        <taxon>CS clade</taxon>
        <taxon>Chlamydomonadales</taxon>
        <taxon>Volvocaceae</taxon>
        <taxon>Volvox</taxon>
    </lineage>
</organism>
<dbReference type="SMART" id="SM00905">
    <property type="entry name" value="FolB"/>
    <property type="match status" value="1"/>
</dbReference>
<dbReference type="RefSeq" id="XP_002950647.1">
    <property type="nucleotide sequence ID" value="XM_002950601.1"/>
</dbReference>
<proteinExistence type="inferred from homology"/>
<reference evidence="10 11" key="1">
    <citation type="journal article" date="2010" name="Science">
        <title>Genomic analysis of organismal complexity in the multicellular green alga Volvox carteri.</title>
        <authorList>
            <person name="Prochnik S.E."/>
            <person name="Umen J."/>
            <person name="Nedelcu A.M."/>
            <person name="Hallmann A."/>
            <person name="Miller S.M."/>
            <person name="Nishii I."/>
            <person name="Ferris P."/>
            <person name="Kuo A."/>
            <person name="Mitros T."/>
            <person name="Fritz-Laylin L.K."/>
            <person name="Hellsten U."/>
            <person name="Chapman J."/>
            <person name="Simakov O."/>
            <person name="Rensing S.A."/>
            <person name="Terry A."/>
            <person name="Pangilinan J."/>
            <person name="Kapitonov V."/>
            <person name="Jurka J."/>
            <person name="Salamov A."/>
            <person name="Shapiro H."/>
            <person name="Schmutz J."/>
            <person name="Grimwood J."/>
            <person name="Lindquist E."/>
            <person name="Lucas S."/>
            <person name="Grigoriev I.V."/>
            <person name="Schmitt R."/>
            <person name="Kirk D."/>
            <person name="Rokhsar D.S."/>
        </authorList>
    </citation>
    <scope>NUCLEOTIDE SEQUENCE [LARGE SCALE GENOMIC DNA]</scope>
    <source>
        <strain evidence="11">f. Nagariensis / Eve</strain>
    </source>
</reference>
<dbReference type="NCBIfam" id="TIGR00526">
    <property type="entry name" value="folB_dom"/>
    <property type="match status" value="1"/>
</dbReference>
<dbReference type="GO" id="GO:0046656">
    <property type="term" value="P:folic acid biosynthetic process"/>
    <property type="evidence" value="ECO:0007669"/>
    <property type="project" value="UniProtKB-UniRule"/>
</dbReference>
<comment type="catalytic activity">
    <reaction evidence="1 8">
        <text>7,8-dihydroneopterin = 6-hydroxymethyl-7,8-dihydropterin + glycolaldehyde</text>
        <dbReference type="Rhea" id="RHEA:10540"/>
        <dbReference type="ChEBI" id="CHEBI:17001"/>
        <dbReference type="ChEBI" id="CHEBI:17071"/>
        <dbReference type="ChEBI" id="CHEBI:44841"/>
        <dbReference type="EC" id="4.1.2.25"/>
    </reaction>
</comment>
<dbReference type="GO" id="GO:0046654">
    <property type="term" value="P:tetrahydrofolate biosynthetic process"/>
    <property type="evidence" value="ECO:0007669"/>
    <property type="project" value="UniProtKB-UniRule"/>
</dbReference>
<protein>
    <recommendedName>
        <fullName evidence="8">7,8-dihydroneopterin aldolase</fullName>
        <ecNumber evidence="8">4.1.2.25</ecNumber>
    </recommendedName>
</protein>
<dbReference type="SUPFAM" id="SSF55620">
    <property type="entry name" value="Tetrahydrobiopterin biosynthesis enzymes-like"/>
    <property type="match status" value="1"/>
</dbReference>
<sequence length="177" mass="19616">MIPRISRLRVIPSLQMSILQDAAACRCWRPSFTCSSFCTSFPGGNYSHHSIPVQIGDSDWIHITGMRFHGHHGVLPEETRLGQSFVVDLKLQVNTSRAGFSDDLEDTVNYAAVYGDVKSVVEGAPCKLLEAVAHRAVSAVLQRHPRVRQVDFTIRKLAIPGVPSVVESVGVQIRRQR</sequence>
<dbReference type="FunFam" id="3.30.1130.10:FF:000003">
    <property type="entry name" value="7,8-dihydroneopterin aldolase"/>
    <property type="match status" value="1"/>
</dbReference>
<dbReference type="InParanoid" id="D8TW01"/>
<dbReference type="GO" id="GO:0005737">
    <property type="term" value="C:cytoplasm"/>
    <property type="evidence" value="ECO:0007669"/>
    <property type="project" value="TreeGrafter"/>
</dbReference>
<dbReference type="InterPro" id="IPR006156">
    <property type="entry name" value="Dihydroneopterin_aldolase"/>
</dbReference>
<evidence type="ECO:0000313" key="10">
    <source>
        <dbReference type="EMBL" id="EFJ48393.1"/>
    </source>
</evidence>
<evidence type="ECO:0000256" key="1">
    <source>
        <dbReference type="ARBA" id="ARBA00001353"/>
    </source>
</evidence>
<dbReference type="STRING" id="3068.D8TW01"/>
<dbReference type="GO" id="GO:0004150">
    <property type="term" value="F:dihydroneopterin aldolase activity"/>
    <property type="evidence" value="ECO:0007669"/>
    <property type="project" value="UniProtKB-UniRule"/>
</dbReference>
<dbReference type="Pfam" id="PF02152">
    <property type="entry name" value="FolB"/>
    <property type="match status" value="1"/>
</dbReference>
<evidence type="ECO:0000256" key="5">
    <source>
        <dbReference type="ARBA" id="ARBA00023239"/>
    </source>
</evidence>
<evidence type="ECO:0000256" key="8">
    <source>
        <dbReference type="RuleBase" id="RU362079"/>
    </source>
</evidence>
<dbReference type="Gene3D" id="3.30.1130.10">
    <property type="match status" value="1"/>
</dbReference>
<evidence type="ECO:0000256" key="7">
    <source>
        <dbReference type="ARBA" id="ARBA00063311"/>
    </source>
</evidence>
<evidence type="ECO:0000256" key="6">
    <source>
        <dbReference type="ARBA" id="ARBA00055579"/>
    </source>
</evidence>
<dbReference type="AlphaFoldDB" id="D8TW01"/>
<evidence type="ECO:0000313" key="11">
    <source>
        <dbReference type="Proteomes" id="UP000001058"/>
    </source>
</evidence>
<accession>D8TW01</accession>
<dbReference type="KEGG" id="vcn:VOLCADRAFT_81158"/>
<comment type="function">
    <text evidence="8">Catalyzes the conversion of 7,8-dihydroneopterin to 6-hydroxymethyl-7,8-dihydropterin.</text>
</comment>
<dbReference type="EC" id="4.1.2.25" evidence="8"/>
<dbReference type="eggNOG" id="ENOG502RZV8">
    <property type="taxonomic scope" value="Eukaryota"/>
</dbReference>
<gene>
    <name evidence="10" type="ORF">VOLCADRAFT_81158</name>
</gene>
<dbReference type="PANTHER" id="PTHR42844:SF1">
    <property type="entry name" value="DIHYDRONEOPTERIN ALDOLASE 1-RELATED"/>
    <property type="match status" value="1"/>
</dbReference>
<dbReference type="GeneID" id="9617842"/>
<evidence type="ECO:0000256" key="3">
    <source>
        <dbReference type="ARBA" id="ARBA00005708"/>
    </source>
</evidence>
<keyword evidence="11" id="KW-1185">Reference proteome</keyword>
<evidence type="ECO:0000259" key="9">
    <source>
        <dbReference type="SMART" id="SM00905"/>
    </source>
</evidence>
<comment type="subunit">
    <text evidence="7">Homooctamer. Forms a hollow cylinder assembled from two ring-shaped tetramers.</text>
</comment>
<dbReference type="InterPro" id="IPR043133">
    <property type="entry name" value="GTP-CH-I_C/QueF"/>
</dbReference>
<comment type="similarity">
    <text evidence="3 8">Belongs to the DHNA family.</text>
</comment>
<name>D8TW01_VOLCA</name>
<evidence type="ECO:0000256" key="2">
    <source>
        <dbReference type="ARBA" id="ARBA00005013"/>
    </source>
</evidence>
<keyword evidence="4 8" id="KW-0289">Folate biosynthesis</keyword>
<dbReference type="UniPathway" id="UPA00077">
    <property type="reaction ID" value="UER00154"/>
</dbReference>
<dbReference type="OrthoDB" id="1863886at2759"/>
<evidence type="ECO:0000256" key="4">
    <source>
        <dbReference type="ARBA" id="ARBA00022909"/>
    </source>
</evidence>